<dbReference type="EMBL" id="VRMN01000003">
    <property type="protein sequence ID" value="KAA8496184.1"/>
    <property type="molecule type" value="Genomic_DNA"/>
</dbReference>
<keyword evidence="1" id="KW-1133">Transmembrane helix</keyword>
<dbReference type="PROSITE" id="PS51257">
    <property type="entry name" value="PROKAR_LIPOPROTEIN"/>
    <property type="match status" value="1"/>
</dbReference>
<feature type="transmembrane region" description="Helical" evidence="1">
    <location>
        <begin position="12"/>
        <end position="29"/>
    </location>
</feature>
<feature type="transmembrane region" description="Helical" evidence="1">
    <location>
        <begin position="133"/>
        <end position="154"/>
    </location>
</feature>
<keyword evidence="1" id="KW-0812">Transmembrane</keyword>
<proteinExistence type="predicted"/>
<feature type="transmembrane region" description="Helical" evidence="1">
    <location>
        <begin position="61"/>
        <end position="86"/>
    </location>
</feature>
<dbReference type="AlphaFoldDB" id="A0A5J4YZJ8"/>
<feature type="transmembrane region" description="Helical" evidence="1">
    <location>
        <begin position="93"/>
        <end position="113"/>
    </location>
</feature>
<accession>A0A5J4YZJ8</accession>
<sequence>MKMAAPNSQLAGLYAMSTVAILSACLFVYPRGPDGADAVFDAERSAAWLGVVAPGLMRDYVAAWVAIAALTGMRMVLVGTSFASVAMPSATRMLYEGGALFSSAVLALVRVVICETPHDLVAKGRAAEPISREWLLAALSLNVFATWLFQFSVLRSSRGQSSAATLSAQHDSSLRYSPGTIRHVAYHAASLALDATNIMAVNPAWWPMWETQLAPLFPYLLAIRVAFDAERLVRGTMWLALLDAGDGSSKSQSK</sequence>
<reference evidence="3" key="1">
    <citation type="journal article" date="2019" name="Nat. Commun.">
        <title>Expansion of phycobilisome linker gene families in mesophilic red algae.</title>
        <authorList>
            <person name="Lee J."/>
            <person name="Kim D."/>
            <person name="Bhattacharya D."/>
            <person name="Yoon H.S."/>
        </authorList>
    </citation>
    <scope>NUCLEOTIDE SEQUENCE [LARGE SCALE GENOMIC DNA]</scope>
    <source>
        <strain evidence="3">CCMP 1328</strain>
    </source>
</reference>
<keyword evidence="3" id="KW-1185">Reference proteome</keyword>
<gene>
    <name evidence="2" type="ORF">FVE85_2339</name>
</gene>
<organism evidence="2 3">
    <name type="scientific">Porphyridium purpureum</name>
    <name type="common">Red alga</name>
    <name type="synonym">Porphyridium cruentum</name>
    <dbReference type="NCBI Taxonomy" id="35688"/>
    <lineage>
        <taxon>Eukaryota</taxon>
        <taxon>Rhodophyta</taxon>
        <taxon>Bangiophyceae</taxon>
        <taxon>Porphyridiales</taxon>
        <taxon>Porphyridiaceae</taxon>
        <taxon>Porphyridium</taxon>
    </lineage>
</organism>
<evidence type="ECO:0000256" key="1">
    <source>
        <dbReference type="SAM" id="Phobius"/>
    </source>
</evidence>
<comment type="caution">
    <text evidence="2">The sequence shown here is derived from an EMBL/GenBank/DDBJ whole genome shotgun (WGS) entry which is preliminary data.</text>
</comment>
<evidence type="ECO:0000313" key="2">
    <source>
        <dbReference type="EMBL" id="KAA8496184.1"/>
    </source>
</evidence>
<name>A0A5J4YZJ8_PORPP</name>
<evidence type="ECO:0000313" key="3">
    <source>
        <dbReference type="Proteomes" id="UP000324585"/>
    </source>
</evidence>
<keyword evidence="1" id="KW-0472">Membrane</keyword>
<protein>
    <submittedName>
        <fullName evidence="2">Uncharacterized protein</fullName>
    </submittedName>
</protein>
<dbReference type="Proteomes" id="UP000324585">
    <property type="component" value="Unassembled WGS sequence"/>
</dbReference>